<dbReference type="RefSeq" id="WP_284921584.1">
    <property type="nucleotide sequence ID" value="NZ_CP126980.1"/>
</dbReference>
<evidence type="ECO:0000256" key="1">
    <source>
        <dbReference type="SAM" id="MobiDB-lite"/>
    </source>
</evidence>
<accession>A0ABY8WVN0</accession>
<name>A0ABY8WVN0_9ACTN</name>
<sequence length="93" mass="10448">MTSHEVAEILRTEQLRVNGEPLPKKSMLDLRDHGARELSPDDHGRHLVSQPHPEPGADPPPAKVARFTFEYQDGHTDFGSEKNVFDPRNIDAP</sequence>
<evidence type="ECO:0000313" key="3">
    <source>
        <dbReference type="Proteomes" id="UP001240150"/>
    </source>
</evidence>
<organism evidence="2 3">
    <name type="scientific">Actinoplanes oblitus</name>
    <dbReference type="NCBI Taxonomy" id="3040509"/>
    <lineage>
        <taxon>Bacteria</taxon>
        <taxon>Bacillati</taxon>
        <taxon>Actinomycetota</taxon>
        <taxon>Actinomycetes</taxon>
        <taxon>Micromonosporales</taxon>
        <taxon>Micromonosporaceae</taxon>
        <taxon>Actinoplanes</taxon>
    </lineage>
</organism>
<feature type="compositionally biased region" description="Basic and acidic residues" evidence="1">
    <location>
        <begin position="72"/>
        <end position="93"/>
    </location>
</feature>
<gene>
    <name evidence="2" type="ORF">ACTOB_003794</name>
</gene>
<keyword evidence="3" id="KW-1185">Reference proteome</keyword>
<proteinExistence type="predicted"/>
<evidence type="ECO:0008006" key="4">
    <source>
        <dbReference type="Google" id="ProtNLM"/>
    </source>
</evidence>
<protein>
    <recommendedName>
        <fullName evidence="4">Multi-ubiquitin domain-containing protein</fullName>
    </recommendedName>
</protein>
<feature type="compositionally biased region" description="Pro residues" evidence="1">
    <location>
        <begin position="52"/>
        <end position="62"/>
    </location>
</feature>
<reference evidence="2 3" key="1">
    <citation type="submission" date="2023-06" db="EMBL/GenBank/DDBJ databases">
        <authorList>
            <person name="Yushchuk O."/>
            <person name="Binda E."/>
            <person name="Ruckert-Reed C."/>
            <person name="Fedorenko V."/>
            <person name="Kalinowski J."/>
            <person name="Marinelli F."/>
        </authorList>
    </citation>
    <scope>NUCLEOTIDE SEQUENCE [LARGE SCALE GENOMIC DNA]</scope>
    <source>
        <strain evidence="2 3">NRRL 3884</strain>
    </source>
</reference>
<feature type="region of interest" description="Disordered" evidence="1">
    <location>
        <begin position="17"/>
        <end position="93"/>
    </location>
</feature>
<evidence type="ECO:0000313" key="2">
    <source>
        <dbReference type="EMBL" id="WIN00111.1"/>
    </source>
</evidence>
<dbReference type="EMBL" id="CP126980">
    <property type="protein sequence ID" value="WIN00111.1"/>
    <property type="molecule type" value="Genomic_DNA"/>
</dbReference>
<dbReference type="Proteomes" id="UP001240150">
    <property type="component" value="Chromosome"/>
</dbReference>
<feature type="compositionally biased region" description="Basic and acidic residues" evidence="1">
    <location>
        <begin position="22"/>
        <end position="45"/>
    </location>
</feature>